<dbReference type="GO" id="GO:0055085">
    <property type="term" value="P:transmembrane transport"/>
    <property type="evidence" value="ECO:0007669"/>
    <property type="project" value="InterPro"/>
</dbReference>
<comment type="subcellular location">
    <subcellularLocation>
        <location evidence="1">Membrane</location>
        <topology evidence="1">Multi-pass membrane protein</topology>
    </subcellularLocation>
</comment>
<evidence type="ECO:0000256" key="5">
    <source>
        <dbReference type="SAM" id="Phobius"/>
    </source>
</evidence>
<dbReference type="InterPro" id="IPR044880">
    <property type="entry name" value="NCX_ion-bd_dom_sf"/>
</dbReference>
<sequence>MVNHIVFLANDSLSILNQIENWHPIKYFIWFIFLLVATGTFFGAKLSSTYLSALTQRTRLGTAVAGGIILSFISASPELTAALVSGIIGHPELSVSDVIGSNSVITFCLALANIIFLRKKLFANTTKWNNIMMWLLLGFDLLLVITLIPIKEFAFMRVTISGIRLSWVNLVIFIGYIIFFVLFTKHASKEQTAEIDLDTEKVAMSHLKLKRIYTIFGLGTGLIIISAFLLTFTVKIMQAPSVYNIPSTSAGDVLLGYVTGLPELTPLFFLAKLGQGTMAISATVGANLFHYFFNFFSDIAYFNEGEYKTIATTNLRYEYFLIICIEALLTGLLILNTRKKISNNKIMLITISVVIMLVYAIGWIANIALTSTNVIIK</sequence>
<reference evidence="8" key="2">
    <citation type="submission" date="2015-06" db="EMBL/GenBank/DDBJ databases">
        <title>Complete genome sequence of Spiroplasma eriocheiris TDA-040725-5 (DSM 21848).</title>
        <authorList>
            <person name="Lo W.-S."/>
            <person name="Kuo C.-H."/>
        </authorList>
    </citation>
    <scope>NUCLEOTIDE SEQUENCE [LARGE SCALE GENOMIC DNA]</scope>
    <source>
        <strain evidence="8">TDA-040725-5</strain>
    </source>
</reference>
<reference evidence="7 8" key="1">
    <citation type="journal article" date="2015" name="Genome Biol. Evol.">
        <title>Found and Lost: The Fates of Horizontally Acquired Genes in Arthropod-Symbiotic Spiroplasma.</title>
        <authorList>
            <person name="Lo W.S."/>
            <person name="Gasparich G.E."/>
            <person name="Kuo C.H."/>
        </authorList>
    </citation>
    <scope>NUCLEOTIDE SEQUENCE [LARGE SCALE GENOMIC DNA]</scope>
    <source>
        <strain evidence="8">TDA-040725-5</strain>
    </source>
</reference>
<feature type="transmembrane region" description="Helical" evidence="5">
    <location>
        <begin position="278"/>
        <end position="297"/>
    </location>
</feature>
<keyword evidence="3 5" id="KW-1133">Transmembrane helix</keyword>
<gene>
    <name evidence="7" type="ORF">SERIO_v1c01730</name>
</gene>
<organism evidence="7 8">
    <name type="scientific">Spiroplasma eriocheiris</name>
    <dbReference type="NCBI Taxonomy" id="315358"/>
    <lineage>
        <taxon>Bacteria</taxon>
        <taxon>Bacillati</taxon>
        <taxon>Mycoplasmatota</taxon>
        <taxon>Mollicutes</taxon>
        <taxon>Entomoplasmatales</taxon>
        <taxon>Spiroplasmataceae</taxon>
        <taxon>Spiroplasma</taxon>
    </lineage>
</organism>
<feature type="transmembrane region" description="Helical" evidence="5">
    <location>
        <begin position="162"/>
        <end position="183"/>
    </location>
</feature>
<evidence type="ECO:0000256" key="3">
    <source>
        <dbReference type="ARBA" id="ARBA00022989"/>
    </source>
</evidence>
<feature type="transmembrane region" description="Helical" evidence="5">
    <location>
        <begin position="212"/>
        <end position="234"/>
    </location>
</feature>
<dbReference type="KEGG" id="seri:SERIO_v1c01730"/>
<dbReference type="AlphaFoldDB" id="A0A0H3XJ11"/>
<feature type="transmembrane region" description="Helical" evidence="5">
    <location>
        <begin position="60"/>
        <end position="87"/>
    </location>
</feature>
<evidence type="ECO:0000259" key="6">
    <source>
        <dbReference type="Pfam" id="PF01699"/>
    </source>
</evidence>
<feature type="transmembrane region" description="Helical" evidence="5">
    <location>
        <begin position="129"/>
        <end position="150"/>
    </location>
</feature>
<name>A0A0H3XJ11_9MOLU</name>
<proteinExistence type="predicted"/>
<dbReference type="GO" id="GO:0016020">
    <property type="term" value="C:membrane"/>
    <property type="evidence" value="ECO:0007669"/>
    <property type="project" value="UniProtKB-SubCell"/>
</dbReference>
<dbReference type="Pfam" id="PF01699">
    <property type="entry name" value="Na_Ca_ex"/>
    <property type="match status" value="1"/>
</dbReference>
<evidence type="ECO:0000256" key="2">
    <source>
        <dbReference type="ARBA" id="ARBA00022692"/>
    </source>
</evidence>
<feature type="transmembrane region" description="Helical" evidence="5">
    <location>
        <begin position="347"/>
        <end position="369"/>
    </location>
</feature>
<evidence type="ECO:0000313" key="8">
    <source>
        <dbReference type="Proteomes" id="UP000035661"/>
    </source>
</evidence>
<evidence type="ECO:0000313" key="7">
    <source>
        <dbReference type="EMBL" id="AKM53766.1"/>
    </source>
</evidence>
<feature type="transmembrane region" description="Helical" evidence="5">
    <location>
        <begin position="317"/>
        <end position="335"/>
    </location>
</feature>
<dbReference type="Gene3D" id="1.20.1420.30">
    <property type="entry name" value="NCX, central ion-binding region"/>
    <property type="match status" value="1"/>
</dbReference>
<feature type="domain" description="Sodium/calcium exchanger membrane region" evidence="6">
    <location>
        <begin position="29"/>
        <end position="182"/>
    </location>
</feature>
<protein>
    <submittedName>
        <fullName evidence="7">Cation:H+ antiporter</fullName>
    </submittedName>
</protein>
<feature type="transmembrane region" description="Helical" evidence="5">
    <location>
        <begin position="99"/>
        <end position="117"/>
    </location>
</feature>
<dbReference type="EMBL" id="CP011856">
    <property type="protein sequence ID" value="AKM53766.1"/>
    <property type="molecule type" value="Genomic_DNA"/>
</dbReference>
<dbReference type="Proteomes" id="UP000035661">
    <property type="component" value="Chromosome"/>
</dbReference>
<dbReference type="STRING" id="315358.SERIO_v1c01730"/>
<evidence type="ECO:0000256" key="1">
    <source>
        <dbReference type="ARBA" id="ARBA00004141"/>
    </source>
</evidence>
<feature type="transmembrane region" description="Helical" evidence="5">
    <location>
        <begin position="27"/>
        <end position="48"/>
    </location>
</feature>
<keyword evidence="4 5" id="KW-0472">Membrane</keyword>
<dbReference type="RefSeq" id="WP_047791038.1">
    <property type="nucleotide sequence ID" value="NZ_CP011856.1"/>
</dbReference>
<dbReference type="InterPro" id="IPR004837">
    <property type="entry name" value="NaCa_Exmemb"/>
</dbReference>
<keyword evidence="8" id="KW-1185">Reference proteome</keyword>
<dbReference type="PATRIC" id="fig|743698.3.peg.175"/>
<keyword evidence="2 5" id="KW-0812">Transmembrane</keyword>
<accession>A0A0H3XJ11</accession>
<evidence type="ECO:0000256" key="4">
    <source>
        <dbReference type="ARBA" id="ARBA00023136"/>
    </source>
</evidence>